<comment type="caution">
    <text evidence="5">The sequence shown here is derived from an EMBL/GenBank/DDBJ whole genome shotgun (WGS) entry which is preliminary data.</text>
</comment>
<sequence length="588" mass="66916">MAYVTERWVCPYHNYDRQKKERWELLRVREAIREIECLEEHLQQRTTPIKKQCSPLSDVKTVYASLVKVEEACTRIGKAQPRNIESNLDPNLEQWEALQAIHHTLLHQHNELPIASSTLSPQLREFRKIAYDHSLQSRSLRRFSDCLLPLLKREQDLESARQWLELMKLSSSLIEILGKNDMLFNYEEMAFMDLIEQIEAILERLKQWFRCRYEDLSRKKDAIEEQGLAEPIFEFPNNIRHTCTTMPWTILPALLILWGVCWMFIVGSSQPEHGWGNAADAIISPVPAAHDLHADFYGIGIEEGLQGSVAEDFDNGGYLGQDTLEGLWPGDIQLMNDLVHPLIFAQNAPRDPNFLITDLTSRGDSESLELTAQGTAEILPAAAEEESNPTACISTGDKGETDATGSASCSGYGQRTIDSDEEEETRSRFVCPDCQQTFARQFTLSRHRTEKHKHASNLEESLLCPNRGCKRSKGKPFKRGFHLKRHLESCKHSQEVLGQGDDQSCPRSASTSTSASASIQHRQEVGPHGAIRANGMKKRPRAEDDEVSNDGFLLAEMVKRYKKMEKEIEEKQDDLKTLGKTIQMLERS</sequence>
<feature type="compositionally biased region" description="Low complexity" evidence="3">
    <location>
        <begin position="508"/>
        <end position="518"/>
    </location>
</feature>
<keyword evidence="6" id="KW-1185">Reference proteome</keyword>
<dbReference type="GO" id="GO:0008270">
    <property type="term" value="F:zinc ion binding"/>
    <property type="evidence" value="ECO:0007669"/>
    <property type="project" value="UniProtKB-KW"/>
</dbReference>
<dbReference type="PROSITE" id="PS00028">
    <property type="entry name" value="ZINC_FINGER_C2H2_1"/>
    <property type="match status" value="1"/>
</dbReference>
<dbReference type="EMBL" id="FJOF01000016">
    <property type="protein sequence ID" value="CZR49366.1"/>
    <property type="molecule type" value="Genomic_DNA"/>
</dbReference>
<proteinExistence type="predicted"/>
<dbReference type="RefSeq" id="XP_031089868.1">
    <property type="nucleotide sequence ID" value="XM_031224628.1"/>
</dbReference>
<gene>
    <name evidence="5" type="ORF">FPRO_08893</name>
</gene>
<keyword evidence="2" id="KW-0175">Coiled coil</keyword>
<keyword evidence="1" id="KW-0862">Zinc</keyword>
<evidence type="ECO:0000256" key="1">
    <source>
        <dbReference type="PROSITE-ProRule" id="PRU00042"/>
    </source>
</evidence>
<evidence type="ECO:0000259" key="4">
    <source>
        <dbReference type="PROSITE" id="PS50157"/>
    </source>
</evidence>
<dbReference type="AlphaFoldDB" id="A0A1L7W9T5"/>
<evidence type="ECO:0000256" key="3">
    <source>
        <dbReference type="SAM" id="MobiDB-lite"/>
    </source>
</evidence>
<keyword evidence="1" id="KW-0863">Zinc-finger</keyword>
<reference evidence="6" key="1">
    <citation type="journal article" date="2016" name="Genome Biol. Evol.">
        <title>Comparative 'omics' of the Fusarium fujikuroi species complex highlights differences in genetic potential and metabolite synthesis.</title>
        <authorList>
            <person name="Niehaus E.-M."/>
            <person name="Muensterkoetter M."/>
            <person name="Proctor R.H."/>
            <person name="Brown D.W."/>
            <person name="Sharon A."/>
            <person name="Idan Y."/>
            <person name="Oren-Young L."/>
            <person name="Sieber C.M."/>
            <person name="Novak O."/>
            <person name="Pencik A."/>
            <person name="Tarkowska D."/>
            <person name="Hromadova K."/>
            <person name="Freeman S."/>
            <person name="Maymon M."/>
            <person name="Elazar M."/>
            <person name="Youssef S.A."/>
            <person name="El-Shabrawy E.S.M."/>
            <person name="Shalaby A.B.A."/>
            <person name="Houterman P."/>
            <person name="Brock N.L."/>
            <person name="Burkhardt I."/>
            <person name="Tsavkelova E.A."/>
            <person name="Dickschat J.S."/>
            <person name="Galuszka P."/>
            <person name="Gueldener U."/>
            <person name="Tudzynski B."/>
        </authorList>
    </citation>
    <scope>NUCLEOTIDE SEQUENCE [LARGE SCALE GENOMIC DNA]</scope>
    <source>
        <strain evidence="6">ET1</strain>
    </source>
</reference>
<evidence type="ECO:0000313" key="5">
    <source>
        <dbReference type="EMBL" id="CZR49366.1"/>
    </source>
</evidence>
<evidence type="ECO:0000256" key="2">
    <source>
        <dbReference type="SAM" id="Coils"/>
    </source>
</evidence>
<feature type="domain" description="C2H2-type" evidence="4">
    <location>
        <begin position="429"/>
        <end position="452"/>
    </location>
</feature>
<name>A0A1L7W9T5_FUSPR</name>
<dbReference type="VEuPathDB" id="FungiDB:FPRO_08893"/>
<dbReference type="PROSITE" id="PS50157">
    <property type="entry name" value="ZINC_FINGER_C2H2_2"/>
    <property type="match status" value="1"/>
</dbReference>
<feature type="compositionally biased region" description="Polar residues" evidence="3">
    <location>
        <begin position="403"/>
        <end position="413"/>
    </location>
</feature>
<dbReference type="GeneID" id="42053769"/>
<evidence type="ECO:0000313" key="6">
    <source>
        <dbReference type="Proteomes" id="UP000183971"/>
    </source>
</evidence>
<protein>
    <recommendedName>
        <fullName evidence="4">C2H2-type domain-containing protein</fullName>
    </recommendedName>
</protein>
<accession>A0A1L7W9T5</accession>
<dbReference type="SMART" id="SM00355">
    <property type="entry name" value="ZnF_C2H2"/>
    <property type="match status" value="2"/>
</dbReference>
<keyword evidence="1" id="KW-0479">Metal-binding</keyword>
<feature type="region of interest" description="Disordered" evidence="3">
    <location>
        <begin position="384"/>
        <end position="424"/>
    </location>
</feature>
<dbReference type="Proteomes" id="UP000183971">
    <property type="component" value="Unassembled WGS sequence"/>
</dbReference>
<dbReference type="Gene3D" id="3.30.160.60">
    <property type="entry name" value="Classic Zinc Finger"/>
    <property type="match status" value="1"/>
</dbReference>
<organism evidence="5 6">
    <name type="scientific">Fusarium proliferatum (strain ET1)</name>
    <name type="common">Orchid endophyte fungus</name>
    <dbReference type="NCBI Taxonomy" id="1227346"/>
    <lineage>
        <taxon>Eukaryota</taxon>
        <taxon>Fungi</taxon>
        <taxon>Dikarya</taxon>
        <taxon>Ascomycota</taxon>
        <taxon>Pezizomycotina</taxon>
        <taxon>Sordariomycetes</taxon>
        <taxon>Hypocreomycetidae</taxon>
        <taxon>Hypocreales</taxon>
        <taxon>Nectriaceae</taxon>
        <taxon>Fusarium</taxon>
        <taxon>Fusarium fujikuroi species complex</taxon>
    </lineage>
</organism>
<feature type="coiled-coil region" evidence="2">
    <location>
        <begin position="554"/>
        <end position="588"/>
    </location>
</feature>
<dbReference type="InterPro" id="IPR013087">
    <property type="entry name" value="Znf_C2H2_type"/>
</dbReference>
<feature type="region of interest" description="Disordered" evidence="3">
    <location>
        <begin position="494"/>
        <end position="548"/>
    </location>
</feature>